<evidence type="ECO:0000313" key="3">
    <source>
        <dbReference type="Proteomes" id="UP000178721"/>
    </source>
</evidence>
<dbReference type="SUPFAM" id="SSF53213">
    <property type="entry name" value="LigB-like"/>
    <property type="match status" value="1"/>
</dbReference>
<feature type="domain" description="Extradiol ring-cleavage dioxygenase class III enzyme subunit B" evidence="1">
    <location>
        <begin position="63"/>
        <end position="204"/>
    </location>
</feature>
<organism evidence="2 3">
    <name type="scientific">Candidatus Nealsonbacteria bacterium RIFCSPHIGHO2_01_FULL_43_31</name>
    <dbReference type="NCBI Taxonomy" id="1801665"/>
    <lineage>
        <taxon>Bacteria</taxon>
        <taxon>Candidatus Nealsoniibacteriota</taxon>
    </lineage>
</organism>
<dbReference type="EMBL" id="MHMA01000033">
    <property type="protein sequence ID" value="OGZ19844.1"/>
    <property type="molecule type" value="Genomic_DNA"/>
</dbReference>
<accession>A0A1G2E1V0</accession>
<dbReference type="CDD" id="cd07951">
    <property type="entry name" value="ED_3B_N_AMMECR1"/>
    <property type="match status" value="1"/>
</dbReference>
<evidence type="ECO:0000313" key="2">
    <source>
        <dbReference type="EMBL" id="OGZ19844.1"/>
    </source>
</evidence>
<dbReference type="InterPro" id="IPR004183">
    <property type="entry name" value="Xdiol_dOase_suB"/>
</dbReference>
<name>A0A1G2E1V0_9BACT</name>
<gene>
    <name evidence="2" type="ORF">A2654_01060</name>
</gene>
<evidence type="ECO:0000259" key="1">
    <source>
        <dbReference type="Pfam" id="PF02900"/>
    </source>
</evidence>
<proteinExistence type="predicted"/>
<dbReference type="GO" id="GO:0016702">
    <property type="term" value="F:oxidoreductase activity, acting on single donors with incorporation of molecular oxygen, incorporation of two atoms of oxygen"/>
    <property type="evidence" value="ECO:0007669"/>
    <property type="project" value="UniProtKB-ARBA"/>
</dbReference>
<protein>
    <recommendedName>
        <fullName evidence="1">Extradiol ring-cleavage dioxygenase class III enzyme subunit B domain-containing protein</fullName>
    </recommendedName>
</protein>
<dbReference type="Proteomes" id="UP000178721">
    <property type="component" value="Unassembled WGS sequence"/>
</dbReference>
<sequence length="209" mass="23262">MSTIANSIVFASICPHPPIILPSVGSKKDRTMAKKTIESLGSLGKKMREAGPDSIIISSPHDDWGFNVPLFFLAPKFKGEIEHVLIGSRSPKFYFEEGKKIVREPFSDNKKYALIASGDLSHCLKKEGPYGFHQDGPKFDEALVKALEKKDIKKILKLDDLYPEAGECGLRSICFILGILEESKVKYEPQILSYEGPWGVGYLVANFKL</sequence>
<comment type="caution">
    <text evidence="2">The sequence shown here is derived from an EMBL/GenBank/DDBJ whole genome shotgun (WGS) entry which is preliminary data.</text>
</comment>
<dbReference type="GO" id="GO:0008198">
    <property type="term" value="F:ferrous iron binding"/>
    <property type="evidence" value="ECO:0007669"/>
    <property type="project" value="InterPro"/>
</dbReference>
<reference evidence="2 3" key="1">
    <citation type="journal article" date="2016" name="Nat. Commun.">
        <title>Thousands of microbial genomes shed light on interconnected biogeochemical processes in an aquifer system.</title>
        <authorList>
            <person name="Anantharaman K."/>
            <person name="Brown C.T."/>
            <person name="Hug L.A."/>
            <person name="Sharon I."/>
            <person name="Castelle C.J."/>
            <person name="Probst A.J."/>
            <person name="Thomas B.C."/>
            <person name="Singh A."/>
            <person name="Wilkins M.J."/>
            <person name="Karaoz U."/>
            <person name="Brodie E.L."/>
            <person name="Williams K.H."/>
            <person name="Hubbard S.S."/>
            <person name="Banfield J.F."/>
        </authorList>
    </citation>
    <scope>NUCLEOTIDE SEQUENCE [LARGE SCALE GENOMIC DNA]</scope>
</reference>
<dbReference type="AlphaFoldDB" id="A0A1G2E1V0"/>
<dbReference type="Gene3D" id="3.40.830.10">
    <property type="entry name" value="LigB-like"/>
    <property type="match status" value="2"/>
</dbReference>
<dbReference type="Pfam" id="PF02900">
    <property type="entry name" value="LigB"/>
    <property type="match status" value="1"/>
</dbReference>